<evidence type="ECO:0008006" key="4">
    <source>
        <dbReference type="Google" id="ProtNLM"/>
    </source>
</evidence>
<evidence type="ECO:0000313" key="2">
    <source>
        <dbReference type="EMBL" id="KAK9769301.1"/>
    </source>
</evidence>
<feature type="region of interest" description="Disordered" evidence="1">
    <location>
        <begin position="108"/>
        <end position="162"/>
    </location>
</feature>
<proteinExistence type="predicted"/>
<feature type="region of interest" description="Disordered" evidence="1">
    <location>
        <begin position="1"/>
        <end position="73"/>
    </location>
</feature>
<protein>
    <recommendedName>
        <fullName evidence="4">FLZ-type domain-containing protein</fullName>
    </recommendedName>
</protein>
<dbReference type="Pfam" id="PF12855">
    <property type="entry name" value="Ecl1"/>
    <property type="match status" value="1"/>
</dbReference>
<gene>
    <name evidence="2" type="ORF">SCAR479_14034</name>
</gene>
<accession>A0ABR2X6R3</accession>
<keyword evidence="3" id="KW-1185">Reference proteome</keyword>
<feature type="compositionally biased region" description="Low complexity" evidence="1">
    <location>
        <begin position="184"/>
        <end position="209"/>
    </location>
</feature>
<dbReference type="InterPro" id="IPR024368">
    <property type="entry name" value="Ecl1/2/3"/>
</dbReference>
<comment type="caution">
    <text evidence="2">The sequence shown here is derived from an EMBL/GenBank/DDBJ whole genome shotgun (WGS) entry which is preliminary data.</text>
</comment>
<evidence type="ECO:0000256" key="1">
    <source>
        <dbReference type="SAM" id="MobiDB-lite"/>
    </source>
</evidence>
<dbReference type="EMBL" id="JARVKM010000140">
    <property type="protein sequence ID" value="KAK9769301.1"/>
    <property type="molecule type" value="Genomic_DNA"/>
</dbReference>
<organism evidence="2 3">
    <name type="scientific">Seiridium cardinale</name>
    <dbReference type="NCBI Taxonomy" id="138064"/>
    <lineage>
        <taxon>Eukaryota</taxon>
        <taxon>Fungi</taxon>
        <taxon>Dikarya</taxon>
        <taxon>Ascomycota</taxon>
        <taxon>Pezizomycotina</taxon>
        <taxon>Sordariomycetes</taxon>
        <taxon>Xylariomycetidae</taxon>
        <taxon>Amphisphaeriales</taxon>
        <taxon>Sporocadaceae</taxon>
        <taxon>Seiridium</taxon>
    </lineage>
</organism>
<sequence length="262" mass="29190">MHHHRRKSGHGSTNTSMTDVRKAVTVSDPSRPKRPQTLSRRTTPSVVQKLGKNPRDREREWDEERGWEDERESFPQYCMTCEKQFVPSGERHLYCSEACRKHDQMSSSAVSQYPPSRSHDSYGNLPFYSAGNPEPRDIIPRASPSRPSSTYFSPPTTPTSTQYTSAVSALRSLTIRPPSPPSPTATGSSIWPFTKTATTSPSTSYTKPSNFYSSTYDNGYGASGYYGYTTSNVTSDRPLPSRKPGGYSRPKSVELVTPMVGR</sequence>
<feature type="compositionally biased region" description="Basic and acidic residues" evidence="1">
    <location>
        <begin position="53"/>
        <end position="64"/>
    </location>
</feature>
<evidence type="ECO:0000313" key="3">
    <source>
        <dbReference type="Proteomes" id="UP001465668"/>
    </source>
</evidence>
<feature type="region of interest" description="Disordered" evidence="1">
    <location>
        <begin position="226"/>
        <end position="262"/>
    </location>
</feature>
<name>A0ABR2X6R3_9PEZI</name>
<feature type="compositionally biased region" description="Low complexity" evidence="1">
    <location>
        <begin position="140"/>
        <end position="162"/>
    </location>
</feature>
<feature type="region of interest" description="Disordered" evidence="1">
    <location>
        <begin position="174"/>
        <end position="212"/>
    </location>
</feature>
<dbReference type="Proteomes" id="UP001465668">
    <property type="component" value="Unassembled WGS sequence"/>
</dbReference>
<feature type="compositionally biased region" description="Polar residues" evidence="1">
    <location>
        <begin position="36"/>
        <end position="46"/>
    </location>
</feature>
<reference evidence="2 3" key="1">
    <citation type="submission" date="2024-02" db="EMBL/GenBank/DDBJ databases">
        <title>First draft genome assembly of two strains of Seiridium cardinale.</title>
        <authorList>
            <person name="Emiliani G."/>
            <person name="Scali E."/>
        </authorList>
    </citation>
    <scope>NUCLEOTIDE SEQUENCE [LARGE SCALE GENOMIC DNA]</scope>
    <source>
        <strain evidence="2 3">BM-138-000479</strain>
    </source>
</reference>